<evidence type="ECO:0000256" key="1">
    <source>
        <dbReference type="SAM" id="Phobius"/>
    </source>
</evidence>
<organism evidence="2 3">
    <name type="scientific">Flavonifractor plautii</name>
    <name type="common">Fusobacterium plautii</name>
    <dbReference type="NCBI Taxonomy" id="292800"/>
    <lineage>
        <taxon>Bacteria</taxon>
        <taxon>Bacillati</taxon>
        <taxon>Bacillota</taxon>
        <taxon>Clostridia</taxon>
        <taxon>Eubacteriales</taxon>
        <taxon>Oscillospiraceae</taxon>
        <taxon>Flavonifractor</taxon>
    </lineage>
</organism>
<comment type="caution">
    <text evidence="2">The sequence shown here is derived from an EMBL/GenBank/DDBJ whole genome shotgun (WGS) entry which is preliminary data.</text>
</comment>
<dbReference type="RefSeq" id="WP_009258497.1">
    <property type="nucleotide sequence ID" value="NZ_BAABZG010000001.1"/>
</dbReference>
<sequence length="131" mass="14341">MTIGGWIAFVLFAAFILCAGIAGACLIENVPGKIISVVVAILLILGLFFGMRWYFQNTASGQRALTDQKSDLDNGLERTVTIYTADGEIIAQYTGKIDIEGNDGGYVLFDYEGKRYTYYNCFVESIAEIGP</sequence>
<protein>
    <recommendedName>
        <fullName evidence="4">DUF2500 family protein</fullName>
    </recommendedName>
</protein>
<dbReference type="EMBL" id="JAQLWO010000044">
    <property type="protein sequence ID" value="MDB7908780.1"/>
    <property type="molecule type" value="Genomic_DNA"/>
</dbReference>
<evidence type="ECO:0000313" key="2">
    <source>
        <dbReference type="EMBL" id="MDB7908780.1"/>
    </source>
</evidence>
<proteinExistence type="predicted"/>
<keyword evidence="1" id="KW-1133">Transmembrane helix</keyword>
<name>A0AAW6C984_FLAPL</name>
<reference evidence="2" key="1">
    <citation type="submission" date="2023-01" db="EMBL/GenBank/DDBJ databases">
        <title>Human gut microbiome strain richness.</title>
        <authorList>
            <person name="Chen-Liaw A."/>
        </authorList>
    </citation>
    <scope>NUCLEOTIDE SEQUENCE</scope>
    <source>
        <strain evidence="2">2225st1_A6_2225SCRN_200828</strain>
    </source>
</reference>
<evidence type="ECO:0008006" key="4">
    <source>
        <dbReference type="Google" id="ProtNLM"/>
    </source>
</evidence>
<evidence type="ECO:0000313" key="3">
    <source>
        <dbReference type="Proteomes" id="UP001211006"/>
    </source>
</evidence>
<keyword evidence="1" id="KW-0812">Transmembrane</keyword>
<keyword evidence="1" id="KW-0472">Membrane</keyword>
<gene>
    <name evidence="2" type="ORF">PND83_22615</name>
</gene>
<feature type="transmembrane region" description="Helical" evidence="1">
    <location>
        <begin position="6"/>
        <end position="27"/>
    </location>
</feature>
<feature type="transmembrane region" description="Helical" evidence="1">
    <location>
        <begin position="34"/>
        <end position="55"/>
    </location>
</feature>
<dbReference type="AlphaFoldDB" id="A0AAW6C984"/>
<dbReference type="Proteomes" id="UP001211006">
    <property type="component" value="Unassembled WGS sequence"/>
</dbReference>
<accession>A0AAW6C984</accession>